<reference evidence="2" key="1">
    <citation type="journal article" date="2022" name="Int. J. Mol. Sci.">
        <title>Draft Genome of Tanacetum Coccineum: Genomic Comparison of Closely Related Tanacetum-Family Plants.</title>
        <authorList>
            <person name="Yamashiro T."/>
            <person name="Shiraishi A."/>
            <person name="Nakayama K."/>
            <person name="Satake H."/>
        </authorList>
    </citation>
    <scope>NUCLEOTIDE SEQUENCE</scope>
</reference>
<comment type="caution">
    <text evidence="2">The sequence shown here is derived from an EMBL/GenBank/DDBJ whole genome shotgun (WGS) entry which is preliminary data.</text>
</comment>
<proteinExistence type="predicted"/>
<evidence type="ECO:0000313" key="2">
    <source>
        <dbReference type="EMBL" id="GJT70823.1"/>
    </source>
</evidence>
<feature type="compositionally biased region" description="Acidic residues" evidence="1">
    <location>
        <begin position="40"/>
        <end position="50"/>
    </location>
</feature>
<accession>A0ABQ5G6V4</accession>
<evidence type="ECO:0000313" key="3">
    <source>
        <dbReference type="Proteomes" id="UP001151760"/>
    </source>
</evidence>
<organism evidence="2 3">
    <name type="scientific">Tanacetum coccineum</name>
    <dbReference type="NCBI Taxonomy" id="301880"/>
    <lineage>
        <taxon>Eukaryota</taxon>
        <taxon>Viridiplantae</taxon>
        <taxon>Streptophyta</taxon>
        <taxon>Embryophyta</taxon>
        <taxon>Tracheophyta</taxon>
        <taxon>Spermatophyta</taxon>
        <taxon>Magnoliopsida</taxon>
        <taxon>eudicotyledons</taxon>
        <taxon>Gunneridae</taxon>
        <taxon>Pentapetalae</taxon>
        <taxon>asterids</taxon>
        <taxon>campanulids</taxon>
        <taxon>Asterales</taxon>
        <taxon>Asteraceae</taxon>
        <taxon>Asteroideae</taxon>
        <taxon>Anthemideae</taxon>
        <taxon>Anthemidinae</taxon>
        <taxon>Tanacetum</taxon>
    </lineage>
</organism>
<protein>
    <submittedName>
        <fullName evidence="2">Uncharacterized protein</fullName>
    </submittedName>
</protein>
<keyword evidence="3" id="KW-1185">Reference proteome</keyword>
<sequence length="88" mass="9685">MRKHGYVVLGSENMRFLVKSRPAPPSSDSIPALSGYPLDSSDDSSDEDLSETAKSLHTQTASTSVVHSPPTRPYLLTLPLPVDRERKY</sequence>
<name>A0ABQ5G6V4_9ASTR</name>
<feature type="region of interest" description="Disordered" evidence="1">
    <location>
        <begin position="19"/>
        <end position="88"/>
    </location>
</feature>
<feature type="compositionally biased region" description="Polar residues" evidence="1">
    <location>
        <begin position="52"/>
        <end position="66"/>
    </location>
</feature>
<evidence type="ECO:0000256" key="1">
    <source>
        <dbReference type="SAM" id="MobiDB-lite"/>
    </source>
</evidence>
<gene>
    <name evidence="2" type="ORF">Tco_1030109</name>
</gene>
<dbReference type="EMBL" id="BQNB010018113">
    <property type="protein sequence ID" value="GJT70823.1"/>
    <property type="molecule type" value="Genomic_DNA"/>
</dbReference>
<reference evidence="2" key="2">
    <citation type="submission" date="2022-01" db="EMBL/GenBank/DDBJ databases">
        <authorList>
            <person name="Yamashiro T."/>
            <person name="Shiraishi A."/>
            <person name="Satake H."/>
            <person name="Nakayama K."/>
        </authorList>
    </citation>
    <scope>NUCLEOTIDE SEQUENCE</scope>
</reference>
<dbReference type="Proteomes" id="UP001151760">
    <property type="component" value="Unassembled WGS sequence"/>
</dbReference>